<reference evidence="3 4" key="1">
    <citation type="journal article" date="2020" name="ISME J.">
        <title>Uncovering the hidden diversity of litter-decomposition mechanisms in mushroom-forming fungi.</title>
        <authorList>
            <person name="Floudas D."/>
            <person name="Bentzer J."/>
            <person name="Ahren D."/>
            <person name="Johansson T."/>
            <person name="Persson P."/>
            <person name="Tunlid A."/>
        </authorList>
    </citation>
    <scope>NUCLEOTIDE SEQUENCE [LARGE SCALE GENOMIC DNA]</scope>
    <source>
        <strain evidence="3 4">CBS 146.42</strain>
    </source>
</reference>
<evidence type="ECO:0000256" key="2">
    <source>
        <dbReference type="SAM" id="SignalP"/>
    </source>
</evidence>
<feature type="chain" id="PRO_5034824911" evidence="2">
    <location>
        <begin position="30"/>
        <end position="176"/>
    </location>
</feature>
<comment type="caution">
    <text evidence="3">The sequence shown here is derived from an EMBL/GenBank/DDBJ whole genome shotgun (WGS) entry which is preliminary data.</text>
</comment>
<dbReference type="AlphaFoldDB" id="A0A8H5CQ71"/>
<feature type="signal peptide" evidence="2">
    <location>
        <begin position="1"/>
        <end position="29"/>
    </location>
</feature>
<feature type="region of interest" description="Disordered" evidence="1">
    <location>
        <begin position="36"/>
        <end position="94"/>
    </location>
</feature>
<feature type="compositionally biased region" description="Pro residues" evidence="1">
    <location>
        <begin position="66"/>
        <end position="88"/>
    </location>
</feature>
<organism evidence="3 4">
    <name type="scientific">Leucocoprinus leucothites</name>
    <dbReference type="NCBI Taxonomy" id="201217"/>
    <lineage>
        <taxon>Eukaryota</taxon>
        <taxon>Fungi</taxon>
        <taxon>Dikarya</taxon>
        <taxon>Basidiomycota</taxon>
        <taxon>Agaricomycotina</taxon>
        <taxon>Agaricomycetes</taxon>
        <taxon>Agaricomycetidae</taxon>
        <taxon>Agaricales</taxon>
        <taxon>Agaricineae</taxon>
        <taxon>Agaricaceae</taxon>
        <taxon>Leucocoprinus</taxon>
    </lineage>
</organism>
<accession>A0A8H5CQ71</accession>
<dbReference type="EMBL" id="JAACJO010000038">
    <property type="protein sequence ID" value="KAF5345860.1"/>
    <property type="molecule type" value="Genomic_DNA"/>
</dbReference>
<keyword evidence="4" id="KW-1185">Reference proteome</keyword>
<keyword evidence="2" id="KW-0732">Signal</keyword>
<sequence>MNLGYKAAVFTFFPTSGFLLQALSHFVDASRRAADSGVTTPQPYTYAPQRPPTPFPTAPFSQSPTTVPPTLPPVPPASSAPTPAPPDVEPTNPAPTHLPQLLVLPLQLLLQPSCYLSLPLQYSHRIFGPRTTPQVLNVGAFHDSGVRYPPPKCRLGIRDDYIDLSTKWVLGTSDRK</sequence>
<evidence type="ECO:0000256" key="1">
    <source>
        <dbReference type="SAM" id="MobiDB-lite"/>
    </source>
</evidence>
<dbReference type="Proteomes" id="UP000559027">
    <property type="component" value="Unassembled WGS sequence"/>
</dbReference>
<evidence type="ECO:0000313" key="4">
    <source>
        <dbReference type="Proteomes" id="UP000559027"/>
    </source>
</evidence>
<proteinExistence type="predicted"/>
<gene>
    <name evidence="3" type="ORF">D9756_011202</name>
</gene>
<name>A0A8H5CQ71_9AGAR</name>
<evidence type="ECO:0000313" key="3">
    <source>
        <dbReference type="EMBL" id="KAF5345860.1"/>
    </source>
</evidence>
<protein>
    <submittedName>
        <fullName evidence="3">Uncharacterized protein</fullName>
    </submittedName>
</protein>